<reference evidence="1" key="1">
    <citation type="submission" date="2014-09" db="EMBL/GenBank/DDBJ databases">
        <authorList>
            <person name="Magalhaes I.L.F."/>
            <person name="Oliveira U."/>
            <person name="Santos F.R."/>
            <person name="Vidigal T.H.D.A."/>
            <person name="Brescovit A.D."/>
            <person name="Santos A.J."/>
        </authorList>
    </citation>
    <scope>NUCLEOTIDE SEQUENCE</scope>
    <source>
        <tissue evidence="1">Shoot tissue taken approximately 20 cm above the soil surface</tissue>
    </source>
</reference>
<proteinExistence type="predicted"/>
<accession>A0A0A8YLP5</accession>
<dbReference type="EMBL" id="GBRH01274348">
    <property type="protein sequence ID" value="JAD23547.1"/>
    <property type="molecule type" value="Transcribed_RNA"/>
</dbReference>
<dbReference type="AlphaFoldDB" id="A0A0A8YLP5"/>
<name>A0A0A8YLP5_ARUDO</name>
<sequence>MLVSWKKHVTRQPKTSTRKICNNPNNVKLIIYWYPNKDCHRVKFSNE</sequence>
<reference evidence="1" key="2">
    <citation type="journal article" date="2015" name="Data Brief">
        <title>Shoot transcriptome of the giant reed, Arundo donax.</title>
        <authorList>
            <person name="Barrero R.A."/>
            <person name="Guerrero F.D."/>
            <person name="Moolhuijzen P."/>
            <person name="Goolsby J.A."/>
            <person name="Tidwell J."/>
            <person name="Bellgard S.E."/>
            <person name="Bellgard M.I."/>
        </authorList>
    </citation>
    <scope>NUCLEOTIDE SEQUENCE</scope>
    <source>
        <tissue evidence="1">Shoot tissue taken approximately 20 cm above the soil surface</tissue>
    </source>
</reference>
<evidence type="ECO:0000313" key="1">
    <source>
        <dbReference type="EMBL" id="JAD23547.1"/>
    </source>
</evidence>
<protein>
    <submittedName>
        <fullName evidence="1">Uncharacterized protein</fullName>
    </submittedName>
</protein>
<organism evidence="1">
    <name type="scientific">Arundo donax</name>
    <name type="common">Giant reed</name>
    <name type="synonym">Donax arundinaceus</name>
    <dbReference type="NCBI Taxonomy" id="35708"/>
    <lineage>
        <taxon>Eukaryota</taxon>
        <taxon>Viridiplantae</taxon>
        <taxon>Streptophyta</taxon>
        <taxon>Embryophyta</taxon>
        <taxon>Tracheophyta</taxon>
        <taxon>Spermatophyta</taxon>
        <taxon>Magnoliopsida</taxon>
        <taxon>Liliopsida</taxon>
        <taxon>Poales</taxon>
        <taxon>Poaceae</taxon>
        <taxon>PACMAD clade</taxon>
        <taxon>Arundinoideae</taxon>
        <taxon>Arundineae</taxon>
        <taxon>Arundo</taxon>
    </lineage>
</organism>